<protein>
    <submittedName>
        <fullName evidence="1">Uncharacterized protein</fullName>
    </submittedName>
</protein>
<reference evidence="1 2" key="1">
    <citation type="submission" date="2018-11" db="EMBL/GenBank/DDBJ databases">
        <authorList>
            <person name="Criscuolo A."/>
        </authorList>
    </citation>
    <scope>NUCLEOTIDE SEQUENCE [LARGE SCALE GENOMIC DNA]</scope>
    <source>
        <strain evidence="1">AT11b</strain>
    </source>
</reference>
<dbReference type="EMBL" id="UXAU01000040">
    <property type="protein sequence ID" value="VDC32285.1"/>
    <property type="molecule type" value="Genomic_DNA"/>
</dbReference>
<name>A0A3P5XBU4_9MICC</name>
<dbReference type="Proteomes" id="UP000280861">
    <property type="component" value="Unassembled WGS sequence"/>
</dbReference>
<organism evidence="1 2">
    <name type="scientific">Arthrobacter ulcerisalmonis</name>
    <dbReference type="NCBI Taxonomy" id="2483813"/>
    <lineage>
        <taxon>Bacteria</taxon>
        <taxon>Bacillati</taxon>
        <taxon>Actinomycetota</taxon>
        <taxon>Actinomycetes</taxon>
        <taxon>Micrococcales</taxon>
        <taxon>Micrococcaceae</taxon>
        <taxon>Arthrobacter</taxon>
    </lineage>
</organism>
<gene>
    <name evidence="1" type="ORF">PSET11_03043</name>
</gene>
<evidence type="ECO:0000313" key="1">
    <source>
        <dbReference type="EMBL" id="VDC32285.1"/>
    </source>
</evidence>
<evidence type="ECO:0000313" key="2">
    <source>
        <dbReference type="Proteomes" id="UP000280861"/>
    </source>
</evidence>
<accession>A0A3P5XBU4</accession>
<dbReference type="AlphaFoldDB" id="A0A3P5XBU4"/>
<keyword evidence="2" id="KW-1185">Reference proteome</keyword>
<proteinExistence type="predicted"/>
<sequence length="35" mass="3730">MRDKGAELKAEIAVFRAELEALLALGNGIIEVSTT</sequence>